<evidence type="ECO:0000256" key="16">
    <source>
        <dbReference type="ARBA" id="ARBA00067967"/>
    </source>
</evidence>
<keyword evidence="9 19" id="KW-0472">Membrane</keyword>
<dbReference type="STRING" id="6238.A8XN30"/>
<dbReference type="GeneID" id="8580222"/>
<sequence>MSFAWISIQNRIQHFSTIISFFLNSVMIYLIVIFSPKKIGTYKYLMIYISFFQMFYSIMDVISLPVYHTVSSVFVVFKDIHEEDYIPVWVHYWLLVVYTGCYGFCMGIFGIHFFYRFLAIYGHSKILKTFDTWKLFLWLLIPPIFAFIWAITVGICFAPTPETSLEIQQSILESYDLKIDQIVYIAAFIWPKNPGTGRKQLNLRPAIGIGIEELIVVSSLSAIFYFGSRCYYKIQEHMKVAISVSKITKNLHRQLFYALVMQTVIPLLLLHIPVSGLFMFPILDSDLGFLTGFVTITIAIYPAIDPLPTMFIIENYRKAIFGFF</sequence>
<reference evidence="20 21" key="1">
    <citation type="journal article" date="2003" name="PLoS Biol.">
        <title>The genome sequence of Caenorhabditis briggsae: a platform for comparative genomics.</title>
        <authorList>
            <person name="Stein L.D."/>
            <person name="Bao Z."/>
            <person name="Blasiar D."/>
            <person name="Blumenthal T."/>
            <person name="Brent M.R."/>
            <person name="Chen N."/>
            <person name="Chinwalla A."/>
            <person name="Clarke L."/>
            <person name="Clee C."/>
            <person name="Coghlan A."/>
            <person name="Coulson A."/>
            <person name="D'Eustachio P."/>
            <person name="Fitch D.H."/>
            <person name="Fulton L.A."/>
            <person name="Fulton R.E."/>
            <person name="Griffiths-Jones S."/>
            <person name="Harris T.W."/>
            <person name="Hillier L.W."/>
            <person name="Kamath R."/>
            <person name="Kuwabara P.E."/>
            <person name="Mardis E.R."/>
            <person name="Marra M.A."/>
            <person name="Miner T.L."/>
            <person name="Minx P."/>
            <person name="Mullikin J.C."/>
            <person name="Plumb R.W."/>
            <person name="Rogers J."/>
            <person name="Schein J.E."/>
            <person name="Sohrmann M."/>
            <person name="Spieth J."/>
            <person name="Stajich J.E."/>
            <person name="Wei C."/>
            <person name="Willey D."/>
            <person name="Wilson R.K."/>
            <person name="Durbin R."/>
            <person name="Waterston R.H."/>
        </authorList>
    </citation>
    <scope>NUCLEOTIDE SEQUENCE [LARGE SCALE GENOMIC DNA]</scope>
    <source>
        <strain evidence="20 21">AF16</strain>
    </source>
</reference>
<accession>A8XN30</accession>
<feature type="transmembrane region" description="Helical" evidence="19">
    <location>
        <begin position="45"/>
        <end position="70"/>
    </location>
</feature>
<keyword evidence="21" id="KW-1185">Reference proteome</keyword>
<evidence type="ECO:0000256" key="2">
    <source>
        <dbReference type="ARBA" id="ARBA00022475"/>
    </source>
</evidence>
<feature type="transmembrane region" description="Helical" evidence="19">
    <location>
        <begin position="135"/>
        <end position="160"/>
    </location>
</feature>
<evidence type="ECO:0000256" key="3">
    <source>
        <dbReference type="ARBA" id="ARBA00022500"/>
    </source>
</evidence>
<keyword evidence="6" id="KW-0552">Olfaction</keyword>
<dbReference type="PANTHER" id="PTHR22943:SF84">
    <property type="entry name" value="SEVEN TM RECEPTOR"/>
    <property type="match status" value="1"/>
</dbReference>
<dbReference type="GO" id="GO:0005886">
    <property type="term" value="C:plasma membrane"/>
    <property type="evidence" value="ECO:0000318"/>
    <property type="project" value="GO_Central"/>
</dbReference>
<dbReference type="InterPro" id="IPR019428">
    <property type="entry name" value="7TM_GPCR_serpentine_rcpt_Str"/>
</dbReference>
<keyword evidence="8" id="KW-0969">Cilium</keyword>
<dbReference type="KEGG" id="cbr:CBG_15880"/>
<feature type="transmembrane region" description="Helical" evidence="19">
    <location>
        <begin position="206"/>
        <end position="226"/>
    </location>
</feature>
<dbReference type="SUPFAM" id="SSF81321">
    <property type="entry name" value="Family A G protein-coupled receptor-like"/>
    <property type="match status" value="1"/>
</dbReference>
<dbReference type="WormBase" id="CBG15880">
    <property type="protein sequence ID" value="CBP48913"/>
    <property type="gene ID" value="WBGene00035993"/>
    <property type="gene designation" value="Cbr-str-183"/>
</dbReference>
<feature type="transmembrane region" description="Helical" evidence="19">
    <location>
        <begin position="90"/>
        <end position="115"/>
    </location>
</feature>
<dbReference type="InParanoid" id="A8XN30"/>
<keyword evidence="3" id="KW-0145">Chemotaxis</keyword>
<evidence type="ECO:0000256" key="11">
    <source>
        <dbReference type="ARBA" id="ARBA00023180"/>
    </source>
</evidence>
<dbReference type="PANTHER" id="PTHR22943">
    <property type="entry name" value="7-TRANSMEMBRANE DOMAIN RECEPTOR C.ELEGANS"/>
    <property type="match status" value="1"/>
</dbReference>
<evidence type="ECO:0000256" key="7">
    <source>
        <dbReference type="ARBA" id="ARBA00022989"/>
    </source>
</evidence>
<dbReference type="GO" id="GO:0038022">
    <property type="term" value="F:G protein-coupled olfactory receptor activity"/>
    <property type="evidence" value="ECO:0000318"/>
    <property type="project" value="GO_Central"/>
</dbReference>
<comment type="similarity">
    <text evidence="14">Belongs to the nematode receptor-like protein str family.</text>
</comment>
<feature type="transmembrane region" description="Helical" evidence="19">
    <location>
        <begin position="287"/>
        <end position="304"/>
    </location>
</feature>
<dbReference type="RefSeq" id="XP_002638225.1">
    <property type="nucleotide sequence ID" value="XM_002638179.1"/>
</dbReference>
<keyword evidence="2" id="KW-1003">Cell membrane</keyword>
<comment type="subunit">
    <text evidence="15">Interacts with odr-4.</text>
</comment>
<reference evidence="20 21" key="2">
    <citation type="journal article" date="2011" name="PLoS Genet.">
        <title>Caenorhabditis briggsae recombinant inbred line genotypes reveal inter-strain incompatibility and the evolution of recombination.</title>
        <authorList>
            <person name="Ross J.A."/>
            <person name="Koboldt D.C."/>
            <person name="Staisch J.E."/>
            <person name="Chamberlin H.M."/>
            <person name="Gupta B.P."/>
            <person name="Miller R.D."/>
            <person name="Baird S.E."/>
            <person name="Haag E.S."/>
        </authorList>
    </citation>
    <scope>NUCLEOTIDE SEQUENCE [LARGE SCALE GENOMIC DNA]</scope>
    <source>
        <strain evidence="20 21">AF16</strain>
    </source>
</reference>
<evidence type="ECO:0000256" key="13">
    <source>
        <dbReference type="ARBA" id="ARBA00054965"/>
    </source>
</evidence>
<keyword evidence="10" id="KW-0675">Receptor</keyword>
<proteinExistence type="inferred from homology"/>
<evidence type="ECO:0000313" key="20">
    <source>
        <dbReference type="EMBL" id="CAP34023.1"/>
    </source>
</evidence>
<evidence type="ECO:0000256" key="12">
    <source>
        <dbReference type="ARBA" id="ARBA00023273"/>
    </source>
</evidence>
<dbReference type="GO" id="GO:0042048">
    <property type="term" value="P:olfactory behavior"/>
    <property type="evidence" value="ECO:0000318"/>
    <property type="project" value="GO_Central"/>
</dbReference>
<dbReference type="OMA" id="YWLLVVY"/>
<evidence type="ECO:0000256" key="8">
    <source>
        <dbReference type="ARBA" id="ARBA00023069"/>
    </source>
</evidence>
<evidence type="ECO:0000256" key="17">
    <source>
        <dbReference type="ARBA" id="ARBA00078653"/>
    </source>
</evidence>
<dbReference type="GO" id="GO:0007186">
    <property type="term" value="P:G protein-coupled receptor signaling pathway"/>
    <property type="evidence" value="ECO:0000318"/>
    <property type="project" value="GO_Central"/>
</dbReference>
<keyword evidence="7 19" id="KW-1133">Transmembrane helix</keyword>
<dbReference type="CTD" id="8580222"/>
<comment type="function">
    <text evidence="13">An odorant receptor which affects chemotaxis to the volatile odorant diacetyl. Specifies AWA neuronal cell fate via the odr-7 pathway.</text>
</comment>
<dbReference type="eggNOG" id="KOG3575">
    <property type="taxonomic scope" value="Eukaryota"/>
</dbReference>
<dbReference type="FunFam" id="1.20.1070.10:FF:000128">
    <property type="entry name" value="Seven TM Receptor"/>
    <property type="match status" value="1"/>
</dbReference>
<feature type="transmembrane region" description="Helical" evidence="19">
    <location>
        <begin position="12"/>
        <end position="33"/>
    </location>
</feature>
<evidence type="ECO:0000256" key="5">
    <source>
        <dbReference type="ARBA" id="ARBA00022692"/>
    </source>
</evidence>
<keyword evidence="5 19" id="KW-0812">Transmembrane</keyword>
<organism evidence="20 21">
    <name type="scientific">Caenorhabditis briggsae</name>
    <dbReference type="NCBI Taxonomy" id="6238"/>
    <lineage>
        <taxon>Eukaryota</taxon>
        <taxon>Metazoa</taxon>
        <taxon>Ecdysozoa</taxon>
        <taxon>Nematoda</taxon>
        <taxon>Chromadorea</taxon>
        <taxon>Rhabditida</taxon>
        <taxon>Rhabditina</taxon>
        <taxon>Rhabditomorpha</taxon>
        <taxon>Rhabditoidea</taxon>
        <taxon>Rhabditidae</taxon>
        <taxon>Peloderinae</taxon>
        <taxon>Caenorhabditis</taxon>
    </lineage>
</organism>
<dbReference type="Proteomes" id="UP000008549">
    <property type="component" value="Unassembled WGS sequence"/>
</dbReference>
<evidence type="ECO:0000256" key="18">
    <source>
        <dbReference type="ARBA" id="ARBA00082489"/>
    </source>
</evidence>
<evidence type="ECO:0000256" key="19">
    <source>
        <dbReference type="SAM" id="Phobius"/>
    </source>
</evidence>
<comment type="subcellular location">
    <subcellularLocation>
        <location evidence="1">Cell projection</location>
        <location evidence="1">Cilium membrane</location>
        <topology evidence="1">Multi-pass membrane protein</topology>
    </subcellularLocation>
</comment>
<evidence type="ECO:0000256" key="15">
    <source>
        <dbReference type="ARBA" id="ARBA00064300"/>
    </source>
</evidence>
<dbReference type="AlphaFoldDB" id="A8XN30"/>
<keyword evidence="12" id="KW-0966">Cell projection</keyword>
<evidence type="ECO:0000256" key="10">
    <source>
        <dbReference type="ARBA" id="ARBA00023170"/>
    </source>
</evidence>
<dbReference type="EMBL" id="HE601094">
    <property type="protein sequence ID" value="CAP34023.1"/>
    <property type="molecule type" value="Genomic_DNA"/>
</dbReference>
<evidence type="ECO:0000256" key="1">
    <source>
        <dbReference type="ARBA" id="ARBA00004272"/>
    </source>
</evidence>
<keyword evidence="11" id="KW-0325">Glycoprotein</keyword>
<feature type="non-terminal residue" evidence="20">
    <location>
        <position position="324"/>
    </location>
</feature>
<feature type="non-terminal residue" evidence="20">
    <location>
        <position position="1"/>
    </location>
</feature>
<dbReference type="HOGENOM" id="CLU_036335_2_0_1"/>
<dbReference type="GO" id="GO:0006935">
    <property type="term" value="P:chemotaxis"/>
    <property type="evidence" value="ECO:0007669"/>
    <property type="project" value="UniProtKB-KW"/>
</dbReference>
<feature type="transmembrane region" description="Helical" evidence="19">
    <location>
        <begin position="255"/>
        <end position="281"/>
    </location>
</feature>
<dbReference type="Pfam" id="PF10326">
    <property type="entry name" value="7TM_GPCR_Str"/>
    <property type="match status" value="1"/>
</dbReference>
<protein>
    <recommendedName>
        <fullName evidence="16">Serpentine receptor class r-10</fullName>
    </recommendedName>
    <alternativeName>
        <fullName evidence="17">Odorant response abnormal protein 10</fullName>
    </alternativeName>
    <alternativeName>
        <fullName evidence="18">Olfactory receptor 10</fullName>
    </alternativeName>
</protein>
<evidence type="ECO:0000256" key="6">
    <source>
        <dbReference type="ARBA" id="ARBA00022725"/>
    </source>
</evidence>
<name>A8XN30_CAEBR</name>
<evidence type="ECO:0000256" key="14">
    <source>
        <dbReference type="ARBA" id="ARBA00061678"/>
    </source>
</evidence>
<evidence type="ECO:0000313" key="21">
    <source>
        <dbReference type="Proteomes" id="UP000008549"/>
    </source>
</evidence>
<evidence type="ECO:0000256" key="9">
    <source>
        <dbReference type="ARBA" id="ARBA00023136"/>
    </source>
</evidence>
<evidence type="ECO:0000313" key="22">
    <source>
        <dbReference type="WormBase" id="CBG15880"/>
    </source>
</evidence>
<dbReference type="GO" id="GO:0060170">
    <property type="term" value="C:ciliary membrane"/>
    <property type="evidence" value="ECO:0007669"/>
    <property type="project" value="UniProtKB-SubCell"/>
</dbReference>
<gene>
    <name evidence="22" type="primary">str-183</name>
    <name evidence="20" type="synonym">Cbr-str-183</name>
    <name evidence="22" type="ORF">CBG15880</name>
    <name evidence="20" type="ORF">CBG_15880</name>
</gene>
<keyword evidence="4" id="KW-0716">Sensory transduction</keyword>
<evidence type="ECO:0000256" key="4">
    <source>
        <dbReference type="ARBA" id="ARBA00022606"/>
    </source>
</evidence>